<evidence type="ECO:0008006" key="3">
    <source>
        <dbReference type="Google" id="ProtNLM"/>
    </source>
</evidence>
<sequence>MHNVDLPTVEDLARLADIRTPGCVSIYAEAVPQSQESDKARIEVKSRLREAVQQLEAAGTSADLVESINAAVDGLLTDRHFWRRQSNSLAVFANGSTLTTFRLANRLTGLTEVSDRFSITPLLRAVTFSHSALVLALSQNSVRLIDVSSSSAATELAVPGLPTDLETTLALDLTNDRDTLAHLRTSEDPKVRMREFSQAIDRALRPVLAESDRPLILAAAEPLASIFRSVCSSPRLAESTIAGNPEERSAEELAASATPILDELHAAELAAQVARFDESTSRGLAVGTLDRVAVAATARAIDTLFVDIEERIPGYVDEISGVITRSDADDAANYDVVDEIVRRAFASDARVLAVRGAEVPGGGPVAAILRYALPA</sequence>
<comment type="caution">
    <text evidence="1">The sequence shown here is derived from an EMBL/GenBank/DDBJ whole genome shotgun (WGS) entry which is preliminary data.</text>
</comment>
<organism evidence="1 2">
    <name type="scientific">Lacisediminihabitans profunda</name>
    <dbReference type="NCBI Taxonomy" id="2594790"/>
    <lineage>
        <taxon>Bacteria</taxon>
        <taxon>Bacillati</taxon>
        <taxon>Actinomycetota</taxon>
        <taxon>Actinomycetes</taxon>
        <taxon>Micrococcales</taxon>
        <taxon>Microbacteriaceae</taxon>
        <taxon>Lacisediminihabitans</taxon>
    </lineage>
</organism>
<reference evidence="1 2" key="1">
    <citation type="submission" date="2019-08" db="EMBL/GenBank/DDBJ databases">
        <title>Bacterial whole genome sequence for Glaciihabitans sp. CHu50b-6-2.</title>
        <authorList>
            <person name="Jin L."/>
        </authorList>
    </citation>
    <scope>NUCLEOTIDE SEQUENCE [LARGE SCALE GENOMIC DNA]</scope>
    <source>
        <strain evidence="1 2">CHu50b-6-2</strain>
    </source>
</reference>
<gene>
    <name evidence="1" type="ORF">FVP33_05270</name>
</gene>
<dbReference type="InterPro" id="IPR041638">
    <property type="entry name" value="BaeRF_family11"/>
</dbReference>
<keyword evidence="2" id="KW-1185">Reference proteome</keyword>
<name>A0A5C8UTS2_9MICO</name>
<dbReference type="EMBL" id="VRMG01000005">
    <property type="protein sequence ID" value="TXN31008.1"/>
    <property type="molecule type" value="Genomic_DNA"/>
</dbReference>
<evidence type="ECO:0000313" key="2">
    <source>
        <dbReference type="Proteomes" id="UP000321379"/>
    </source>
</evidence>
<dbReference type="Proteomes" id="UP000321379">
    <property type="component" value="Unassembled WGS sequence"/>
</dbReference>
<dbReference type="Pfam" id="PF18855">
    <property type="entry name" value="baeRF_family11"/>
    <property type="match status" value="1"/>
</dbReference>
<evidence type="ECO:0000313" key="1">
    <source>
        <dbReference type="EMBL" id="TXN31008.1"/>
    </source>
</evidence>
<dbReference type="AlphaFoldDB" id="A0A5C8UTS2"/>
<protein>
    <recommendedName>
        <fullName evidence="3">Chemotaxis protein</fullName>
    </recommendedName>
</protein>
<proteinExistence type="predicted"/>
<accession>A0A5C8UTS2</accession>
<dbReference type="RefSeq" id="WP_147782594.1">
    <property type="nucleotide sequence ID" value="NZ_VRMG01000005.1"/>
</dbReference>